<feature type="transmembrane region" description="Helical" evidence="5">
    <location>
        <begin position="66"/>
        <end position="86"/>
    </location>
</feature>
<dbReference type="STRING" id="1250539.Ga0080574_TMP4535"/>
<keyword evidence="3 5" id="KW-1133">Transmembrane helix</keyword>
<dbReference type="InterPro" id="IPR010432">
    <property type="entry name" value="RDD"/>
</dbReference>
<dbReference type="AlphaFoldDB" id="A0A1P8UZP6"/>
<evidence type="ECO:0000256" key="5">
    <source>
        <dbReference type="SAM" id="Phobius"/>
    </source>
</evidence>
<dbReference type="Pfam" id="PF06271">
    <property type="entry name" value="RDD"/>
    <property type="match status" value="1"/>
</dbReference>
<reference evidence="7 8" key="1">
    <citation type="submission" date="2016-04" db="EMBL/GenBank/DDBJ databases">
        <title>Deep-sea bacteria in the southern Pacific.</title>
        <authorList>
            <person name="Tang K."/>
        </authorList>
    </citation>
    <scope>NUCLEOTIDE SEQUENCE [LARGE SCALE GENOMIC DNA]</scope>
    <source>
        <strain evidence="7 8">JLT2014</strain>
    </source>
</reference>
<feature type="domain" description="RDD" evidence="6">
    <location>
        <begin position="25"/>
        <end position="140"/>
    </location>
</feature>
<evidence type="ECO:0000259" key="6">
    <source>
        <dbReference type="Pfam" id="PF06271"/>
    </source>
</evidence>
<evidence type="ECO:0000256" key="3">
    <source>
        <dbReference type="ARBA" id="ARBA00022989"/>
    </source>
</evidence>
<accession>A0A1P8UZP6</accession>
<sequence>MYSDEPYSQLPDPVRQSAFYDSVTIKRGLAWVIDSIIVTVLVALALVLTAFLGAFVFFALWMLVSFAYRVATIANGSATWGMRMMAIEFRDWRGQRLDLGQAFLHTLGYTVSVSVAPLQLISIVCMFATERGQGLTDLMLGTVALNKRA</sequence>
<dbReference type="GO" id="GO:0016020">
    <property type="term" value="C:membrane"/>
    <property type="evidence" value="ECO:0007669"/>
    <property type="project" value="UniProtKB-SubCell"/>
</dbReference>
<dbReference type="EMBL" id="CP015093">
    <property type="protein sequence ID" value="APZ54869.1"/>
    <property type="molecule type" value="Genomic_DNA"/>
</dbReference>
<evidence type="ECO:0000313" key="8">
    <source>
        <dbReference type="Proteomes" id="UP000187059"/>
    </source>
</evidence>
<dbReference type="KEGG" id="paby:Ga0080574_TMP4535"/>
<organism evidence="7 8">
    <name type="scientific">Salipiger abyssi</name>
    <dbReference type="NCBI Taxonomy" id="1250539"/>
    <lineage>
        <taxon>Bacteria</taxon>
        <taxon>Pseudomonadati</taxon>
        <taxon>Pseudomonadota</taxon>
        <taxon>Alphaproteobacteria</taxon>
        <taxon>Rhodobacterales</taxon>
        <taxon>Roseobacteraceae</taxon>
        <taxon>Salipiger</taxon>
    </lineage>
</organism>
<evidence type="ECO:0000313" key="7">
    <source>
        <dbReference type="EMBL" id="APZ54869.1"/>
    </source>
</evidence>
<keyword evidence="4 5" id="KW-0472">Membrane</keyword>
<evidence type="ECO:0000256" key="1">
    <source>
        <dbReference type="ARBA" id="ARBA00004141"/>
    </source>
</evidence>
<dbReference type="RefSeq" id="WP_076705039.1">
    <property type="nucleotide sequence ID" value="NZ_CP015093.1"/>
</dbReference>
<evidence type="ECO:0000256" key="4">
    <source>
        <dbReference type="ARBA" id="ARBA00023136"/>
    </source>
</evidence>
<name>A0A1P8UZP6_9RHOB</name>
<protein>
    <recommendedName>
        <fullName evidence="6">RDD domain-containing protein</fullName>
    </recommendedName>
</protein>
<gene>
    <name evidence="7" type="ORF">Ga0080574_TMP4535</name>
</gene>
<keyword evidence="8" id="KW-1185">Reference proteome</keyword>
<comment type="subcellular location">
    <subcellularLocation>
        <location evidence="1">Membrane</location>
        <topology evidence="1">Multi-pass membrane protein</topology>
    </subcellularLocation>
</comment>
<proteinExistence type="predicted"/>
<evidence type="ECO:0000256" key="2">
    <source>
        <dbReference type="ARBA" id="ARBA00022692"/>
    </source>
</evidence>
<keyword evidence="2 5" id="KW-0812">Transmembrane</keyword>
<dbReference type="Proteomes" id="UP000187059">
    <property type="component" value="Chromosome"/>
</dbReference>
<feature type="transmembrane region" description="Helical" evidence="5">
    <location>
        <begin position="107"/>
        <end position="129"/>
    </location>
</feature>
<dbReference type="OrthoDB" id="7270324at2"/>
<feature type="transmembrane region" description="Helical" evidence="5">
    <location>
        <begin position="36"/>
        <end position="60"/>
    </location>
</feature>